<dbReference type="EMBL" id="KZ613740">
    <property type="protein sequence ID" value="PMD67602.1"/>
    <property type="molecule type" value="Genomic_DNA"/>
</dbReference>
<gene>
    <name evidence="4" type="ORF">K444DRAFT_639472</name>
</gene>
<accession>A0A2J6TX41</accession>
<dbReference type="AlphaFoldDB" id="A0A2J6TX41"/>
<dbReference type="RefSeq" id="XP_024744506.1">
    <property type="nucleotide sequence ID" value="XM_024884386.1"/>
</dbReference>
<dbReference type="Pfam" id="PF06441">
    <property type="entry name" value="EHN"/>
    <property type="match status" value="1"/>
</dbReference>
<reference evidence="4 5" key="1">
    <citation type="submission" date="2016-04" db="EMBL/GenBank/DDBJ databases">
        <title>A degradative enzymes factory behind the ericoid mycorrhizal symbiosis.</title>
        <authorList>
            <consortium name="DOE Joint Genome Institute"/>
            <person name="Martino E."/>
            <person name="Morin E."/>
            <person name="Grelet G."/>
            <person name="Kuo A."/>
            <person name="Kohler A."/>
            <person name="Daghino S."/>
            <person name="Barry K."/>
            <person name="Choi C."/>
            <person name="Cichocki N."/>
            <person name="Clum A."/>
            <person name="Copeland A."/>
            <person name="Hainaut M."/>
            <person name="Haridas S."/>
            <person name="Labutti K."/>
            <person name="Lindquist E."/>
            <person name="Lipzen A."/>
            <person name="Khouja H.-R."/>
            <person name="Murat C."/>
            <person name="Ohm R."/>
            <person name="Olson A."/>
            <person name="Spatafora J."/>
            <person name="Veneault-Fourrey C."/>
            <person name="Henrissat B."/>
            <person name="Grigoriev I."/>
            <person name="Martin F."/>
            <person name="Perotto S."/>
        </authorList>
    </citation>
    <scope>NUCLEOTIDE SEQUENCE [LARGE SCALE GENOMIC DNA]</scope>
    <source>
        <strain evidence="4 5">E</strain>
    </source>
</reference>
<comment type="similarity">
    <text evidence="1">Belongs to the peptidase S33 family.</text>
</comment>
<name>A0A2J6TX41_9HELO</name>
<dbReference type="Gene3D" id="3.40.50.1820">
    <property type="entry name" value="alpha/beta hydrolase"/>
    <property type="match status" value="2"/>
</dbReference>
<dbReference type="OrthoDB" id="7130006at2759"/>
<feature type="domain" description="Epoxide hydrolase N-terminal" evidence="3">
    <location>
        <begin position="54"/>
        <end position="111"/>
    </location>
</feature>
<evidence type="ECO:0000256" key="1">
    <source>
        <dbReference type="ARBA" id="ARBA00010088"/>
    </source>
</evidence>
<dbReference type="InParanoid" id="A0A2J6TX41"/>
<organism evidence="4 5">
    <name type="scientific">Hyaloscypha bicolor E</name>
    <dbReference type="NCBI Taxonomy" id="1095630"/>
    <lineage>
        <taxon>Eukaryota</taxon>
        <taxon>Fungi</taxon>
        <taxon>Dikarya</taxon>
        <taxon>Ascomycota</taxon>
        <taxon>Pezizomycotina</taxon>
        <taxon>Leotiomycetes</taxon>
        <taxon>Helotiales</taxon>
        <taxon>Hyaloscyphaceae</taxon>
        <taxon>Hyaloscypha</taxon>
        <taxon>Hyaloscypha bicolor</taxon>
    </lineage>
</organism>
<sequence length="382" mass="43916">MSLSQDTVRSAPAYPFVRFFICFVPQVVSEIPYGKLSYAIPYSRILATATKQPSPFLISIPEAKLADFKTLLKLSKVTPQTYESLQEDRRFGVDHKWVTETKKYWEETFDYFLEFLPILSLLKGKYTPQDLPYHIIVPPPRATAYPLPPLDRDNSMDGVAEIVNQLMLALGFGSRYITQGGHIGSRVAKIVAWKYELCKAVHVNYFPVLSPPEGLPVSSLNAKEQDGLKWGEDFVKMEPDYSLERAARPSPFLAWSDEDPEFEKVLESVTFCWLTETFPTSVYPYRGVRHLPFLNTGPLFFADEGRRIRYLPNFDMPRFLEKPLGHSYFPKGITPTAKSWVKTQANNVFYREHEKVRGHFPALEQPRLLMGDIEEYEDHGIK</sequence>
<dbReference type="GeneID" id="36592463"/>
<keyword evidence="2 4" id="KW-0378">Hydrolase</keyword>
<dbReference type="GO" id="GO:0097176">
    <property type="term" value="P:epoxide metabolic process"/>
    <property type="evidence" value="ECO:0007669"/>
    <property type="project" value="TreeGrafter"/>
</dbReference>
<proteinExistence type="inferred from homology"/>
<protein>
    <submittedName>
        <fullName evidence="4">Alpha/beta-hydrolase</fullName>
    </submittedName>
</protein>
<evidence type="ECO:0000313" key="4">
    <source>
        <dbReference type="EMBL" id="PMD67602.1"/>
    </source>
</evidence>
<dbReference type="SUPFAM" id="SSF53474">
    <property type="entry name" value="alpha/beta-Hydrolases"/>
    <property type="match status" value="1"/>
</dbReference>
<dbReference type="GO" id="GO:0004301">
    <property type="term" value="F:epoxide hydrolase activity"/>
    <property type="evidence" value="ECO:0007669"/>
    <property type="project" value="TreeGrafter"/>
</dbReference>
<dbReference type="InterPro" id="IPR029058">
    <property type="entry name" value="AB_hydrolase_fold"/>
</dbReference>
<evidence type="ECO:0000259" key="3">
    <source>
        <dbReference type="Pfam" id="PF06441"/>
    </source>
</evidence>
<dbReference type="PANTHER" id="PTHR21661:SF39">
    <property type="entry name" value="HYDROLASE, PUTATIVE (AFU_ORTHOLOGUE AFUA_3G08960)-RELATED"/>
    <property type="match status" value="1"/>
</dbReference>
<dbReference type="PANTHER" id="PTHR21661">
    <property type="entry name" value="EPOXIDE HYDROLASE 1-RELATED"/>
    <property type="match status" value="1"/>
</dbReference>
<evidence type="ECO:0000313" key="5">
    <source>
        <dbReference type="Proteomes" id="UP000235371"/>
    </source>
</evidence>
<evidence type="ECO:0000256" key="2">
    <source>
        <dbReference type="ARBA" id="ARBA00022801"/>
    </source>
</evidence>
<keyword evidence="5" id="KW-1185">Reference proteome</keyword>
<dbReference type="Proteomes" id="UP000235371">
    <property type="component" value="Unassembled WGS sequence"/>
</dbReference>
<dbReference type="InterPro" id="IPR010497">
    <property type="entry name" value="Epoxide_hydro_N"/>
</dbReference>